<dbReference type="RefSeq" id="WP_241053383.1">
    <property type="nucleotide sequence ID" value="NZ_JAKZBV010000001.1"/>
</dbReference>
<reference evidence="1 2" key="1">
    <citation type="submission" date="2022-03" db="EMBL/GenBank/DDBJ databases">
        <title>Sinomonas sp. isolated from a soil.</title>
        <authorList>
            <person name="Han J."/>
            <person name="Kim D.-U."/>
        </authorList>
    </citation>
    <scope>NUCLEOTIDE SEQUENCE [LARGE SCALE GENOMIC DNA]</scope>
    <source>
        <strain evidence="1 2">5-5</strain>
    </source>
</reference>
<dbReference type="InterPro" id="IPR012545">
    <property type="entry name" value="DUF1697"/>
</dbReference>
<comment type="caution">
    <text evidence="1">The sequence shown here is derived from an EMBL/GenBank/DDBJ whole genome shotgun (WGS) entry which is preliminary data.</text>
</comment>
<dbReference type="PANTHER" id="PTHR36439">
    <property type="entry name" value="BLL4334 PROTEIN"/>
    <property type="match status" value="1"/>
</dbReference>
<sequence length="179" mass="19112">MTAYAVFLRGVNVGGINLKMAEVKATLVQLPVTDVSTLLASGNAVLRSSLSADELKEAIQDALRARFGYDAWVIVIPADDLDAMVSTCPFPPDDASTHTYVTLATDSTVLDELWDLAERAGTEHVRLSPTATAWLAPVGGTLDSTMSKATAKSKFKATTTTRNLRTMLKVQAAAQRLGQ</sequence>
<dbReference type="EMBL" id="JAKZBV010000001">
    <property type="protein sequence ID" value="MCH6469906.1"/>
    <property type="molecule type" value="Genomic_DNA"/>
</dbReference>
<name>A0ABS9TZQ1_9MICC</name>
<dbReference type="Proteomes" id="UP001202922">
    <property type="component" value="Unassembled WGS sequence"/>
</dbReference>
<evidence type="ECO:0000313" key="1">
    <source>
        <dbReference type="EMBL" id="MCH6469906.1"/>
    </source>
</evidence>
<dbReference type="Gene3D" id="3.30.70.1280">
    <property type="entry name" value="SP0830-like domains"/>
    <property type="match status" value="1"/>
</dbReference>
<dbReference type="PIRSF" id="PIRSF008502">
    <property type="entry name" value="UCP008502"/>
    <property type="match status" value="1"/>
</dbReference>
<gene>
    <name evidence="1" type="ORF">L0M17_07915</name>
</gene>
<dbReference type="SUPFAM" id="SSF160379">
    <property type="entry name" value="SP0830-like"/>
    <property type="match status" value="1"/>
</dbReference>
<organism evidence="1 2">
    <name type="scientific">Sinomonas terrae</name>
    <dbReference type="NCBI Taxonomy" id="2908838"/>
    <lineage>
        <taxon>Bacteria</taxon>
        <taxon>Bacillati</taxon>
        <taxon>Actinomycetota</taxon>
        <taxon>Actinomycetes</taxon>
        <taxon>Micrococcales</taxon>
        <taxon>Micrococcaceae</taxon>
        <taxon>Sinomonas</taxon>
    </lineage>
</organism>
<protein>
    <submittedName>
        <fullName evidence="1">DUF1697 domain-containing protein</fullName>
    </submittedName>
</protein>
<evidence type="ECO:0000313" key="2">
    <source>
        <dbReference type="Proteomes" id="UP001202922"/>
    </source>
</evidence>
<accession>A0ABS9TZQ1</accession>
<proteinExistence type="predicted"/>
<keyword evidence="2" id="KW-1185">Reference proteome</keyword>
<dbReference type="Pfam" id="PF08002">
    <property type="entry name" value="DUF1697"/>
    <property type="match status" value="1"/>
</dbReference>
<dbReference type="PANTHER" id="PTHR36439:SF1">
    <property type="entry name" value="DUF1697 DOMAIN-CONTAINING PROTEIN"/>
    <property type="match status" value="1"/>
</dbReference>